<accession>A0A813A4J0</accession>
<reference evidence="2" key="1">
    <citation type="submission" date="2021-02" db="EMBL/GenBank/DDBJ databases">
        <authorList>
            <person name="Dougan E. K."/>
            <person name="Rhodes N."/>
            <person name="Thang M."/>
            <person name="Chan C."/>
        </authorList>
    </citation>
    <scope>NUCLEOTIDE SEQUENCE</scope>
</reference>
<keyword evidence="3" id="KW-1185">Reference proteome</keyword>
<sequence length="148" mass="16106">MQPRLWYMEVTATATGIDVVDPEELKRRIRGTGSVPMWSQQLRERTGELCKSMADWLRQQARERPKVAFGLFGILLLLTMFGGIWLTARGAVPPDGAAVSASLPGTTTASLAEVVVDSVAAKPEGTVEVEPDEVRGPAILLVVFVMRL</sequence>
<dbReference type="OrthoDB" id="10340557at2759"/>
<dbReference type="EMBL" id="CAJNJA010053698">
    <property type="protein sequence ID" value="CAE7851245.1"/>
    <property type="molecule type" value="Genomic_DNA"/>
</dbReference>
<feature type="transmembrane region" description="Helical" evidence="1">
    <location>
        <begin position="67"/>
        <end position="86"/>
    </location>
</feature>
<dbReference type="AlphaFoldDB" id="A0A813A4J0"/>
<dbReference type="Proteomes" id="UP000601435">
    <property type="component" value="Unassembled WGS sequence"/>
</dbReference>
<keyword evidence="1" id="KW-0472">Membrane</keyword>
<keyword evidence="1" id="KW-0812">Transmembrane</keyword>
<name>A0A813A4J0_9DINO</name>
<keyword evidence="1" id="KW-1133">Transmembrane helix</keyword>
<evidence type="ECO:0000256" key="1">
    <source>
        <dbReference type="SAM" id="Phobius"/>
    </source>
</evidence>
<organism evidence="2 3">
    <name type="scientific">Symbiodinium necroappetens</name>
    <dbReference type="NCBI Taxonomy" id="1628268"/>
    <lineage>
        <taxon>Eukaryota</taxon>
        <taxon>Sar</taxon>
        <taxon>Alveolata</taxon>
        <taxon>Dinophyceae</taxon>
        <taxon>Suessiales</taxon>
        <taxon>Symbiodiniaceae</taxon>
        <taxon>Symbiodinium</taxon>
    </lineage>
</organism>
<evidence type="ECO:0000313" key="2">
    <source>
        <dbReference type="EMBL" id="CAE7851245.1"/>
    </source>
</evidence>
<evidence type="ECO:0000313" key="3">
    <source>
        <dbReference type="Proteomes" id="UP000601435"/>
    </source>
</evidence>
<protein>
    <submittedName>
        <fullName evidence="2">Uncharacterized protein</fullName>
    </submittedName>
</protein>
<proteinExistence type="predicted"/>
<comment type="caution">
    <text evidence="2">The sequence shown here is derived from an EMBL/GenBank/DDBJ whole genome shotgun (WGS) entry which is preliminary data.</text>
</comment>
<gene>
    <name evidence="2" type="ORF">SNEC2469_LOCUS26401</name>
</gene>